<reference evidence="1 2" key="1">
    <citation type="journal article" date="2011" name="J. Bacteriol.">
        <title>Genome sequence of Chthoniobacter flavus Ellin428, an aerobic heterotrophic soil bacterium.</title>
        <authorList>
            <person name="Kant R."/>
            <person name="van Passel M.W."/>
            <person name="Palva A."/>
            <person name="Lucas S."/>
            <person name="Lapidus A."/>
            <person name="Glavina Del Rio T."/>
            <person name="Dalin E."/>
            <person name="Tice H."/>
            <person name="Bruce D."/>
            <person name="Goodwin L."/>
            <person name="Pitluck S."/>
            <person name="Larimer F.W."/>
            <person name="Land M.L."/>
            <person name="Hauser L."/>
            <person name="Sangwan P."/>
            <person name="de Vos W.M."/>
            <person name="Janssen P.H."/>
            <person name="Smidt H."/>
        </authorList>
    </citation>
    <scope>NUCLEOTIDE SEQUENCE [LARGE SCALE GENOMIC DNA]</scope>
    <source>
        <strain evidence="1 2">Ellin428</strain>
    </source>
</reference>
<keyword evidence="2" id="KW-1185">Reference proteome</keyword>
<dbReference type="RefSeq" id="WP_006983165.1">
    <property type="nucleotide sequence ID" value="NZ_ABVL01000030.1"/>
</dbReference>
<comment type="caution">
    <text evidence="1">The sequence shown here is derived from an EMBL/GenBank/DDBJ whole genome shotgun (WGS) entry which is preliminary data.</text>
</comment>
<dbReference type="Proteomes" id="UP000005824">
    <property type="component" value="Unassembled WGS sequence"/>
</dbReference>
<dbReference type="AlphaFoldDB" id="B4DAA4"/>
<name>B4DAA4_9BACT</name>
<evidence type="ECO:0000313" key="1">
    <source>
        <dbReference type="EMBL" id="EDY16565.1"/>
    </source>
</evidence>
<accession>B4DAA4</accession>
<dbReference type="InterPro" id="IPR029063">
    <property type="entry name" value="SAM-dependent_MTases_sf"/>
</dbReference>
<dbReference type="Gene3D" id="3.40.50.150">
    <property type="entry name" value="Vaccinia Virus protein VP39"/>
    <property type="match status" value="1"/>
</dbReference>
<dbReference type="SUPFAM" id="SSF53335">
    <property type="entry name" value="S-adenosyl-L-methionine-dependent methyltransferases"/>
    <property type="match status" value="1"/>
</dbReference>
<organism evidence="1 2">
    <name type="scientific">Chthoniobacter flavus Ellin428</name>
    <dbReference type="NCBI Taxonomy" id="497964"/>
    <lineage>
        <taxon>Bacteria</taxon>
        <taxon>Pseudomonadati</taxon>
        <taxon>Verrucomicrobiota</taxon>
        <taxon>Spartobacteria</taxon>
        <taxon>Chthoniobacterales</taxon>
        <taxon>Chthoniobacteraceae</taxon>
        <taxon>Chthoniobacter</taxon>
    </lineage>
</organism>
<dbReference type="eggNOG" id="ENOG5033QNK">
    <property type="taxonomic scope" value="Bacteria"/>
</dbReference>
<protein>
    <submittedName>
        <fullName evidence="1">Uncharacterized protein</fullName>
    </submittedName>
</protein>
<proteinExistence type="predicted"/>
<dbReference type="InParanoid" id="B4DAA4"/>
<dbReference type="EMBL" id="ABVL01000030">
    <property type="protein sequence ID" value="EDY16565.1"/>
    <property type="molecule type" value="Genomic_DNA"/>
</dbReference>
<evidence type="ECO:0000313" key="2">
    <source>
        <dbReference type="Proteomes" id="UP000005824"/>
    </source>
</evidence>
<sequence>MKQIRPMDAVAALYSDGDHALSEAIIASLSRAIFVGGHFKPAGPAKRALAKFSYRVLKWTTTRRKGDAEKYCGGAHHNPILERTGHPYARALLDSSREEHESLVEGGDPMNGPYMLISPEIRKASDAWDRIFMDSVQSRDVQLRFAWETQATYEVVKSRLQKGGVVRVKALAAGTGLSTIIVYDRLIRDGCDPARMIFEITDRDEASIAKARRILTKLESTRGRAPSAESEGGISARSEDIFAESAEELAVQPKYDVVTAVGILEYLQGFTCDTTERCYRLKQPEESASAPIFATKLDAMTTDSASLIVNTFRPDPSTRILELFGRRFDYRTRENLSALLAAAHFRESRLVGSGNIYDIEVYEKAAS</sequence>
<gene>
    <name evidence="1" type="ORF">CfE428DRAFT_5844</name>
</gene>